<dbReference type="SUPFAM" id="SSF51419">
    <property type="entry name" value="PLP-binding barrel"/>
    <property type="match status" value="1"/>
</dbReference>
<accession>A0A1H7Y7S2</accession>
<dbReference type="InterPro" id="IPR048449">
    <property type="entry name" value="YhfX-like_C"/>
</dbReference>
<organism evidence="3 4">
    <name type="scientific">Nonomuraea pusilla</name>
    <dbReference type="NCBI Taxonomy" id="46177"/>
    <lineage>
        <taxon>Bacteria</taxon>
        <taxon>Bacillati</taxon>
        <taxon>Actinomycetota</taxon>
        <taxon>Actinomycetes</taxon>
        <taxon>Streptosporangiales</taxon>
        <taxon>Streptosporangiaceae</taxon>
        <taxon>Nonomuraea</taxon>
    </lineage>
</organism>
<evidence type="ECO:0000313" key="4">
    <source>
        <dbReference type="Proteomes" id="UP000198953"/>
    </source>
</evidence>
<evidence type="ECO:0000259" key="2">
    <source>
        <dbReference type="Pfam" id="PF21279"/>
    </source>
</evidence>
<reference evidence="3 4" key="1">
    <citation type="submission" date="2016-10" db="EMBL/GenBank/DDBJ databases">
        <authorList>
            <person name="de Groot N.N."/>
        </authorList>
    </citation>
    <scope>NUCLEOTIDE SEQUENCE [LARGE SCALE GENOMIC DNA]</scope>
    <source>
        <strain evidence="3 4">DSM 43357</strain>
    </source>
</reference>
<feature type="domain" description="YhfX-like C-terminal" evidence="2">
    <location>
        <begin position="279"/>
        <end position="374"/>
    </location>
</feature>
<evidence type="ECO:0000313" key="3">
    <source>
        <dbReference type="EMBL" id="SEM42180.1"/>
    </source>
</evidence>
<dbReference type="InterPro" id="IPR029066">
    <property type="entry name" value="PLP-binding_barrel"/>
</dbReference>
<dbReference type="Pfam" id="PF21279">
    <property type="entry name" value="YhfX-like_C"/>
    <property type="match status" value="1"/>
</dbReference>
<dbReference type="Pfam" id="PF01168">
    <property type="entry name" value="Ala_racemase_N"/>
    <property type="match status" value="1"/>
</dbReference>
<keyword evidence="4" id="KW-1185">Reference proteome</keyword>
<evidence type="ECO:0000259" key="1">
    <source>
        <dbReference type="Pfam" id="PF01168"/>
    </source>
</evidence>
<feature type="domain" description="Alanine racemase N-terminal" evidence="1">
    <location>
        <begin position="33"/>
        <end position="264"/>
    </location>
</feature>
<dbReference type="EMBL" id="FOBF01000013">
    <property type="protein sequence ID" value="SEM42180.1"/>
    <property type="molecule type" value="Genomic_DNA"/>
</dbReference>
<dbReference type="OrthoDB" id="3189402at2"/>
<protein>
    <submittedName>
        <fullName evidence="3">Predicted amino acid racemase</fullName>
    </submittedName>
</protein>
<gene>
    <name evidence="3" type="ORF">SAMN05660976_05085</name>
</gene>
<dbReference type="STRING" id="46177.SAMN05660976_05085"/>
<dbReference type="Gene3D" id="2.40.37.30">
    <property type="match status" value="2"/>
</dbReference>
<sequence length="392" mass="42022">MFLRRLVRTNPRLAEAAVTLHREGRLSANTYLIDLDGLRANTEITVEAARRHGLGLYVMSKQFGRNPDALRTIASAGLERAVCVDLQDMEAVQRAGTRVGHVGHLVQPHLGAEDAVVAAGPEVVTVFTEETAARIGSAAARAGRVQPVLLRVRGPEDRYYFGHAGGFPIGAVEEAAGRVEALDGVTVTGVTNFPCMLASAETRTIEPTRNFATLVEAAKRLRAAGFTITQVNAPGTTSSGTFERQAAYGATHVEPGNGLHGTTPLHVFDDTQPEVPVIVYVSEVSHLDGGDAYVFAAGYYIDKVLGEYRLTALVGPDLREYEVETAPDGAIHYYCAIKNARGVRPGDTVVFCFRPQVFVTRGRTRAVAGIRSGDLDLRGSHDAEGRPIHGVA</sequence>
<proteinExistence type="predicted"/>
<dbReference type="InterPro" id="IPR001608">
    <property type="entry name" value="Ala_racemase_N"/>
</dbReference>
<dbReference type="RefSeq" id="WP_091103219.1">
    <property type="nucleotide sequence ID" value="NZ_FOBF01000013.1"/>
</dbReference>
<dbReference type="AlphaFoldDB" id="A0A1H7Y7S2"/>
<dbReference type="Proteomes" id="UP000198953">
    <property type="component" value="Unassembled WGS sequence"/>
</dbReference>
<name>A0A1H7Y7S2_9ACTN</name>